<feature type="transmembrane region" description="Helical" evidence="1">
    <location>
        <begin position="7"/>
        <end position="24"/>
    </location>
</feature>
<dbReference type="Proteomes" id="UP000288197">
    <property type="component" value="Unassembled WGS sequence"/>
</dbReference>
<accession>A0A430A742</accession>
<comment type="caution">
    <text evidence="2">The sequence shown here is derived from an EMBL/GenBank/DDBJ whole genome shotgun (WGS) entry which is preliminary data.</text>
</comment>
<organism evidence="2 3">
    <name type="scientific">Vagococcus fluvialis</name>
    <dbReference type="NCBI Taxonomy" id="2738"/>
    <lineage>
        <taxon>Bacteria</taxon>
        <taxon>Bacillati</taxon>
        <taxon>Bacillota</taxon>
        <taxon>Bacilli</taxon>
        <taxon>Lactobacillales</taxon>
        <taxon>Enterococcaceae</taxon>
        <taxon>Vagococcus</taxon>
    </lineage>
</organism>
<evidence type="ECO:0000256" key="1">
    <source>
        <dbReference type="SAM" id="Phobius"/>
    </source>
</evidence>
<keyword evidence="1" id="KW-0472">Membrane</keyword>
<proteinExistence type="predicted"/>
<keyword evidence="3" id="KW-1185">Reference proteome</keyword>
<keyword evidence="1" id="KW-1133">Transmembrane helix</keyword>
<evidence type="ECO:0000313" key="3">
    <source>
        <dbReference type="Proteomes" id="UP000288197"/>
    </source>
</evidence>
<dbReference type="EMBL" id="NGJX01000004">
    <property type="protein sequence ID" value="RSU02835.1"/>
    <property type="molecule type" value="Genomic_DNA"/>
</dbReference>
<dbReference type="AlphaFoldDB" id="A0A430A742"/>
<sequence length="63" mass="7334">MNKNDNHQNTISIILIVPLIIILLSRRETMIPILFIVILFILCAYIGFFIMEPFKKNKSDKQG</sequence>
<reference evidence="2 3" key="1">
    <citation type="submission" date="2017-05" db="EMBL/GenBank/DDBJ databases">
        <title>Vagococcus spp. assemblies.</title>
        <authorList>
            <person name="Gulvik C.A."/>
        </authorList>
    </citation>
    <scope>NUCLEOTIDE SEQUENCE [LARGE SCALE GENOMIC DNA]</scope>
    <source>
        <strain evidence="2 3">NCFB 2497</strain>
    </source>
</reference>
<gene>
    <name evidence="2" type="ORF">CBF32_06095</name>
</gene>
<protein>
    <submittedName>
        <fullName evidence="2">Uncharacterized protein</fullName>
    </submittedName>
</protein>
<keyword evidence="1" id="KW-0812">Transmembrane</keyword>
<evidence type="ECO:0000313" key="2">
    <source>
        <dbReference type="EMBL" id="RSU02835.1"/>
    </source>
</evidence>
<feature type="transmembrane region" description="Helical" evidence="1">
    <location>
        <begin position="30"/>
        <end position="51"/>
    </location>
</feature>
<name>A0A430A742_9ENTE</name>